<proteinExistence type="predicted"/>
<comment type="caution">
    <text evidence="2">The sequence shown here is derived from an EMBL/GenBank/DDBJ whole genome shotgun (WGS) entry which is preliminary data.</text>
</comment>
<feature type="region of interest" description="Disordered" evidence="1">
    <location>
        <begin position="12"/>
        <end position="54"/>
    </location>
</feature>
<dbReference type="Proteomes" id="UP001320715">
    <property type="component" value="Unassembled WGS sequence"/>
</dbReference>
<evidence type="ECO:0000313" key="2">
    <source>
        <dbReference type="EMBL" id="MCO6409795.1"/>
    </source>
</evidence>
<dbReference type="EMBL" id="JAAAML010000003">
    <property type="protein sequence ID" value="MCO6409795.1"/>
    <property type="molecule type" value="Genomic_DNA"/>
</dbReference>
<keyword evidence="3" id="KW-1185">Reference proteome</keyword>
<evidence type="ECO:0000313" key="3">
    <source>
        <dbReference type="Proteomes" id="UP001320715"/>
    </source>
</evidence>
<sequence length="54" mass="5764">MFNLIANAMFEATRMSAPETTQPRNRWSFSGDRSPVASCSKGASTGKADTAPGR</sequence>
<gene>
    <name evidence="2" type="ORF">GTW23_16550</name>
</gene>
<protein>
    <submittedName>
        <fullName evidence="2">Uncharacterized protein</fullName>
    </submittedName>
</protein>
<reference evidence="2 3" key="1">
    <citation type="submission" date="2020-01" db="EMBL/GenBank/DDBJ databases">
        <title>Genomes of bacteria type strains.</title>
        <authorList>
            <person name="Chen J."/>
            <person name="Zhu S."/>
            <person name="Yang J."/>
        </authorList>
    </citation>
    <scope>NUCLEOTIDE SEQUENCE [LARGE SCALE GENOMIC DNA]</scope>
    <source>
        <strain evidence="2 3">DSM 16655</strain>
    </source>
</reference>
<organism evidence="2 3">
    <name type="scientific">Hoeflea alexandrii</name>
    <dbReference type="NCBI Taxonomy" id="288436"/>
    <lineage>
        <taxon>Bacteria</taxon>
        <taxon>Pseudomonadati</taxon>
        <taxon>Pseudomonadota</taxon>
        <taxon>Alphaproteobacteria</taxon>
        <taxon>Hyphomicrobiales</taxon>
        <taxon>Rhizobiaceae</taxon>
        <taxon>Hoeflea</taxon>
    </lineage>
</organism>
<feature type="compositionally biased region" description="Polar residues" evidence="1">
    <location>
        <begin position="18"/>
        <end position="28"/>
    </location>
</feature>
<name>A0ABT1CUB0_9HYPH</name>
<accession>A0ABT1CUB0</accession>
<dbReference type="RefSeq" id="WP_252916603.1">
    <property type="nucleotide sequence ID" value="NZ_JAAAML010000003.1"/>
</dbReference>
<evidence type="ECO:0000256" key="1">
    <source>
        <dbReference type="SAM" id="MobiDB-lite"/>
    </source>
</evidence>